<dbReference type="GO" id="GO:0030682">
    <property type="term" value="P:symbiont-mediated perturbation of host defenses"/>
    <property type="evidence" value="ECO:0007669"/>
    <property type="project" value="InterPro"/>
</dbReference>
<dbReference type="InterPro" id="IPR012674">
    <property type="entry name" value="Calycin"/>
</dbReference>
<dbReference type="SUPFAM" id="SSF50814">
    <property type="entry name" value="Lipocalins"/>
    <property type="match status" value="1"/>
</dbReference>
<feature type="signal peptide" evidence="1">
    <location>
        <begin position="1"/>
        <end position="21"/>
    </location>
</feature>
<dbReference type="AlphaFoldDB" id="G3MS68"/>
<evidence type="ECO:0000256" key="1">
    <source>
        <dbReference type="SAM" id="SignalP"/>
    </source>
</evidence>
<evidence type="ECO:0000313" key="2">
    <source>
        <dbReference type="EMBL" id="AEO36336.1"/>
    </source>
</evidence>
<sequence>MILLRSTAALFLFRYLLISSAQDGTDEDSESAWKFIGGEGENMYIRKRNFDPYGNDIIRCTMAARNSTNETAKTALYATKWFNTSEDKGYAIRSEYNTSGDVLTATQYFVVGNATMSSTNDYFFNFTDGKCAVVLMPHLDALSFYCDRACEMWVRDGSTDTENDKCEEVYNKTCGPDNVFLYNSSVCELLKDVHPKMSLK</sequence>
<dbReference type="GO" id="GO:0043176">
    <property type="term" value="F:amine binding"/>
    <property type="evidence" value="ECO:0007669"/>
    <property type="project" value="InterPro"/>
</dbReference>
<reference evidence="2" key="1">
    <citation type="journal article" date="2011" name="PLoS ONE">
        <title>A deep insight into the sialotranscriptome of the gulf coast tick, Amblyomma maculatum.</title>
        <authorList>
            <person name="Karim S."/>
            <person name="Singh P."/>
            <person name="Ribeiro J.M."/>
        </authorList>
    </citation>
    <scope>NUCLEOTIDE SEQUENCE</scope>
    <source>
        <tissue evidence="2">Salivary gland</tissue>
    </source>
</reference>
<keyword evidence="1" id="KW-0732">Signal</keyword>
<name>G3MS68_AMBMU</name>
<organism evidence="2">
    <name type="scientific">Amblyomma maculatum</name>
    <name type="common">Gulf Coast tick</name>
    <dbReference type="NCBI Taxonomy" id="34609"/>
    <lineage>
        <taxon>Eukaryota</taxon>
        <taxon>Metazoa</taxon>
        <taxon>Ecdysozoa</taxon>
        <taxon>Arthropoda</taxon>
        <taxon>Chelicerata</taxon>
        <taxon>Arachnida</taxon>
        <taxon>Acari</taxon>
        <taxon>Parasitiformes</taxon>
        <taxon>Ixodida</taxon>
        <taxon>Ixodoidea</taxon>
        <taxon>Ixodidae</taxon>
        <taxon>Amblyomminae</taxon>
        <taxon>Amblyomma</taxon>
    </lineage>
</organism>
<dbReference type="Pfam" id="PF02098">
    <property type="entry name" value="His_binding"/>
    <property type="match status" value="1"/>
</dbReference>
<feature type="chain" id="PRO_5003447604" description="Lipocalin/cytosolic fatty-acid binding domain-containing protein" evidence="1">
    <location>
        <begin position="22"/>
        <end position="200"/>
    </location>
</feature>
<evidence type="ECO:0008006" key="3">
    <source>
        <dbReference type="Google" id="ProtNLM"/>
    </source>
</evidence>
<dbReference type="EMBL" id="JO844719">
    <property type="protein sequence ID" value="AEO36336.1"/>
    <property type="molecule type" value="mRNA"/>
</dbReference>
<dbReference type="InterPro" id="IPR002970">
    <property type="entry name" value="Tick_his-bd"/>
</dbReference>
<protein>
    <recommendedName>
        <fullName evidence="3">Lipocalin/cytosolic fatty-acid binding domain-containing protein</fullName>
    </recommendedName>
</protein>
<dbReference type="Gene3D" id="2.40.128.20">
    <property type="match status" value="1"/>
</dbReference>
<proteinExistence type="evidence at transcript level"/>
<accession>G3MS68</accession>